<dbReference type="Gene3D" id="1.10.150.130">
    <property type="match status" value="1"/>
</dbReference>
<dbReference type="InterPro" id="IPR004107">
    <property type="entry name" value="Integrase_SAM-like_N"/>
</dbReference>
<evidence type="ECO:0000313" key="9">
    <source>
        <dbReference type="Proteomes" id="UP000035009"/>
    </source>
</evidence>
<evidence type="ECO:0000256" key="4">
    <source>
        <dbReference type="ARBA" id="ARBA00023172"/>
    </source>
</evidence>
<dbReference type="InterPro" id="IPR002104">
    <property type="entry name" value="Integrase_catalytic"/>
</dbReference>
<dbReference type="InterPro" id="IPR050808">
    <property type="entry name" value="Phage_Integrase"/>
</dbReference>
<dbReference type="PANTHER" id="PTHR30629:SF2">
    <property type="entry name" value="PROPHAGE INTEGRASE INTS-RELATED"/>
    <property type="match status" value="1"/>
</dbReference>
<keyword evidence="3 5" id="KW-0238">DNA-binding</keyword>
<evidence type="ECO:0000256" key="5">
    <source>
        <dbReference type="PROSITE-ProRule" id="PRU01248"/>
    </source>
</evidence>
<dbReference type="Pfam" id="PF00589">
    <property type="entry name" value="Phage_integrase"/>
    <property type="match status" value="1"/>
</dbReference>
<feature type="domain" description="Core-binding (CB)" evidence="7">
    <location>
        <begin position="68"/>
        <end position="150"/>
    </location>
</feature>
<evidence type="ECO:0000313" key="8">
    <source>
        <dbReference type="EMBL" id="GAC81651.1"/>
    </source>
</evidence>
<dbReference type="EMBL" id="BAOP01000041">
    <property type="protein sequence ID" value="GAC81651.1"/>
    <property type="molecule type" value="Genomic_DNA"/>
</dbReference>
<evidence type="ECO:0000259" key="6">
    <source>
        <dbReference type="PROSITE" id="PS51898"/>
    </source>
</evidence>
<evidence type="ECO:0000259" key="7">
    <source>
        <dbReference type="PROSITE" id="PS51900"/>
    </source>
</evidence>
<sequence length="404" mass="45220">MARGKRRRREKGDGGLHQRADGMWIAQVWREDGTRYQRGRKRYDDALAELRKMVDEVNQGIDPARGVVTVTDWLTEWCRDIAPRRIKPNTLDTYRSCIKNNIVPHIGTKPIGSLQPRDIRAMHTKITATRSTRTAQIAFNILSKALDDATNERLITANPCGRMDRPESRSEERDPLTVDQARAILLHVAQSGDPRAAARWSLALLTGARQAEVLGLTWDRVDLDHDQIDISHQLRRIKLVKGWGRPTDPVYPREAFDVRPEFEFTPVWRGACLVDTKTRGSRRIIPLLTPVHAALESLGGPSPRSGLVFTREDSTPTVAADDTTEWRQLCVDAGIVAKIDDAPDQHASRNTVATLLLEAGVEESVRMQILGHTTVTAHRGYVSTSTDVTRAALGKMETMLKLEG</sequence>
<evidence type="ECO:0000256" key="2">
    <source>
        <dbReference type="ARBA" id="ARBA00022908"/>
    </source>
</evidence>
<dbReference type="AlphaFoldDB" id="M3TJG8"/>
<dbReference type="InterPro" id="IPR044068">
    <property type="entry name" value="CB"/>
</dbReference>
<dbReference type="GO" id="GO:0006310">
    <property type="term" value="P:DNA recombination"/>
    <property type="evidence" value="ECO:0007669"/>
    <property type="project" value="UniProtKB-KW"/>
</dbReference>
<dbReference type="InterPro" id="IPR011010">
    <property type="entry name" value="DNA_brk_join_enz"/>
</dbReference>
<dbReference type="eggNOG" id="COG0582">
    <property type="taxonomic scope" value="Bacteria"/>
</dbReference>
<dbReference type="PROSITE" id="PS51898">
    <property type="entry name" value="TYR_RECOMBINASE"/>
    <property type="match status" value="1"/>
</dbReference>
<accession>M3TJG8</accession>
<organism evidence="8 9">
    <name type="scientific">Gordonia malaquae NBRC 108250</name>
    <dbReference type="NCBI Taxonomy" id="1223542"/>
    <lineage>
        <taxon>Bacteria</taxon>
        <taxon>Bacillati</taxon>
        <taxon>Actinomycetota</taxon>
        <taxon>Actinomycetes</taxon>
        <taxon>Mycobacteriales</taxon>
        <taxon>Gordoniaceae</taxon>
        <taxon>Gordonia</taxon>
    </lineage>
</organism>
<reference evidence="8 9" key="1">
    <citation type="submission" date="2013-02" db="EMBL/GenBank/DDBJ databases">
        <title>Whole genome shotgun sequence of Gordonia malaquae NBRC 108250.</title>
        <authorList>
            <person name="Yoshida I."/>
            <person name="Hosoyama A."/>
            <person name="Tsuchikane K."/>
            <person name="Ando Y."/>
            <person name="Baba S."/>
            <person name="Ohji S."/>
            <person name="Hamada M."/>
            <person name="Tamura T."/>
            <person name="Yamazoe A."/>
            <person name="Yamazaki S."/>
            <person name="Fujita N."/>
        </authorList>
    </citation>
    <scope>NUCLEOTIDE SEQUENCE [LARGE SCALE GENOMIC DNA]</scope>
    <source>
        <strain evidence="8 9">NBRC 108250</strain>
    </source>
</reference>
<dbReference type="PROSITE" id="PS51900">
    <property type="entry name" value="CB"/>
    <property type="match status" value="1"/>
</dbReference>
<gene>
    <name evidence="8" type="ORF">GM1_041_00220</name>
</gene>
<dbReference type="Gene3D" id="1.10.443.10">
    <property type="entry name" value="Intergrase catalytic core"/>
    <property type="match status" value="1"/>
</dbReference>
<keyword evidence="4" id="KW-0233">DNA recombination</keyword>
<dbReference type="RefSeq" id="WP_008381593.1">
    <property type="nucleotide sequence ID" value="NZ_BAOP01000041.1"/>
</dbReference>
<dbReference type="GO" id="GO:0003677">
    <property type="term" value="F:DNA binding"/>
    <property type="evidence" value="ECO:0007669"/>
    <property type="project" value="UniProtKB-UniRule"/>
</dbReference>
<dbReference type="GO" id="GO:0015074">
    <property type="term" value="P:DNA integration"/>
    <property type="evidence" value="ECO:0007669"/>
    <property type="project" value="UniProtKB-KW"/>
</dbReference>
<keyword evidence="2" id="KW-0229">DNA integration</keyword>
<feature type="domain" description="Tyr recombinase" evidence="6">
    <location>
        <begin position="171"/>
        <end position="394"/>
    </location>
</feature>
<dbReference type="InterPro" id="IPR013762">
    <property type="entry name" value="Integrase-like_cat_sf"/>
</dbReference>
<dbReference type="Proteomes" id="UP000035009">
    <property type="component" value="Unassembled WGS sequence"/>
</dbReference>
<evidence type="ECO:0000256" key="1">
    <source>
        <dbReference type="ARBA" id="ARBA00008857"/>
    </source>
</evidence>
<comment type="similarity">
    <text evidence="1">Belongs to the 'phage' integrase family.</text>
</comment>
<proteinExistence type="inferred from homology"/>
<dbReference type="STRING" id="410332.SAMN04488550_4197"/>
<dbReference type="SUPFAM" id="SSF56349">
    <property type="entry name" value="DNA breaking-rejoining enzymes"/>
    <property type="match status" value="1"/>
</dbReference>
<evidence type="ECO:0000256" key="3">
    <source>
        <dbReference type="ARBA" id="ARBA00023125"/>
    </source>
</evidence>
<keyword evidence="9" id="KW-1185">Reference proteome</keyword>
<dbReference type="Pfam" id="PF14659">
    <property type="entry name" value="Phage_int_SAM_3"/>
    <property type="match status" value="1"/>
</dbReference>
<comment type="caution">
    <text evidence="8">The sequence shown here is derived from an EMBL/GenBank/DDBJ whole genome shotgun (WGS) entry which is preliminary data.</text>
</comment>
<name>M3TJG8_GORML</name>
<dbReference type="InterPro" id="IPR010998">
    <property type="entry name" value="Integrase_recombinase_N"/>
</dbReference>
<protein>
    <submittedName>
        <fullName evidence="8">Putative integrase</fullName>
    </submittedName>
</protein>
<dbReference type="PANTHER" id="PTHR30629">
    <property type="entry name" value="PROPHAGE INTEGRASE"/>
    <property type="match status" value="1"/>
</dbReference>